<dbReference type="RefSeq" id="WP_380077218.1">
    <property type="nucleotide sequence ID" value="NZ_JBHSGO010000020.1"/>
</dbReference>
<keyword evidence="2" id="KW-1185">Reference proteome</keyword>
<gene>
    <name evidence="1" type="ORF">ACFO3G_01200</name>
</gene>
<protein>
    <submittedName>
        <fullName evidence="1">Uncharacterized protein</fullName>
    </submittedName>
</protein>
<comment type="caution">
    <text evidence="1">The sequence shown here is derived from an EMBL/GenBank/DDBJ whole genome shotgun (WGS) entry which is preliminary data.</text>
</comment>
<evidence type="ECO:0000313" key="1">
    <source>
        <dbReference type="EMBL" id="MFC4665248.1"/>
    </source>
</evidence>
<proteinExistence type="predicted"/>
<dbReference type="Proteomes" id="UP001596020">
    <property type="component" value="Unassembled WGS sequence"/>
</dbReference>
<reference evidence="2" key="1">
    <citation type="journal article" date="2019" name="Int. J. Syst. Evol. Microbiol.">
        <title>The Global Catalogue of Microorganisms (GCM) 10K type strain sequencing project: providing services to taxonomists for standard genome sequencing and annotation.</title>
        <authorList>
            <consortium name="The Broad Institute Genomics Platform"/>
            <consortium name="The Broad Institute Genome Sequencing Center for Infectious Disease"/>
            <person name="Wu L."/>
            <person name="Ma J."/>
        </authorList>
    </citation>
    <scope>NUCLEOTIDE SEQUENCE [LARGE SCALE GENOMIC DNA]</scope>
    <source>
        <strain evidence="2">CGMCC 4.7357</strain>
    </source>
</reference>
<evidence type="ECO:0000313" key="2">
    <source>
        <dbReference type="Proteomes" id="UP001596020"/>
    </source>
</evidence>
<dbReference type="EMBL" id="JBHSGO010000020">
    <property type="protein sequence ID" value="MFC4665248.1"/>
    <property type="molecule type" value="Genomic_DNA"/>
</dbReference>
<accession>A0ABV9K5J7</accession>
<sequence length="55" mass="6319">MKIARNGSLFTESYVQQNAYLLLNEQTHGEKGVRLFIDKMIFSAWSAICNKAILR</sequence>
<name>A0ABV9K5J7_9PORP</name>
<organism evidence="1 2">
    <name type="scientific">Falsiporphyromonas endometrii</name>
    <dbReference type="NCBI Taxonomy" id="1387297"/>
    <lineage>
        <taxon>Bacteria</taxon>
        <taxon>Pseudomonadati</taxon>
        <taxon>Bacteroidota</taxon>
        <taxon>Bacteroidia</taxon>
        <taxon>Bacteroidales</taxon>
        <taxon>Porphyromonadaceae</taxon>
        <taxon>Falsiporphyromonas</taxon>
    </lineage>
</organism>